<evidence type="ECO:0000259" key="26">
    <source>
        <dbReference type="PROSITE" id="PS50885"/>
    </source>
</evidence>
<feature type="transmembrane region" description="Helical" evidence="24">
    <location>
        <begin position="41"/>
        <end position="61"/>
    </location>
</feature>
<evidence type="ECO:0000313" key="28">
    <source>
        <dbReference type="Proteomes" id="UP001501771"/>
    </source>
</evidence>
<accession>A0ABN2ZP96</accession>
<comment type="catalytic activity">
    <reaction evidence="1">
        <text>ATP + protein L-histidine = ADP + protein N-phospho-L-histidine.</text>
        <dbReference type="EC" id="2.7.13.3"/>
    </reaction>
</comment>
<evidence type="ECO:0000256" key="8">
    <source>
        <dbReference type="ARBA" id="ARBA00022679"/>
    </source>
</evidence>
<evidence type="ECO:0000256" key="2">
    <source>
        <dbReference type="ARBA" id="ARBA00001936"/>
    </source>
</evidence>
<evidence type="ECO:0000259" key="25">
    <source>
        <dbReference type="PROSITE" id="PS50109"/>
    </source>
</evidence>
<dbReference type="Proteomes" id="UP001501771">
    <property type="component" value="Unassembled WGS sequence"/>
</dbReference>
<dbReference type="SUPFAM" id="SSF47384">
    <property type="entry name" value="Homodimeric domain of signal transducing histidine kinase"/>
    <property type="match status" value="1"/>
</dbReference>
<gene>
    <name evidence="27" type="ORF">GCM10009844_19960</name>
</gene>
<keyword evidence="17" id="KW-0902">Two-component regulatory system</keyword>
<dbReference type="PRINTS" id="PR00344">
    <property type="entry name" value="BCTRLSENSOR"/>
</dbReference>
<keyword evidence="7" id="KW-0597">Phosphoprotein</keyword>
<evidence type="ECO:0000256" key="11">
    <source>
        <dbReference type="ARBA" id="ARBA00022777"/>
    </source>
</evidence>
<dbReference type="Pfam" id="PF00672">
    <property type="entry name" value="HAMP"/>
    <property type="match status" value="1"/>
</dbReference>
<dbReference type="PANTHER" id="PTHR44936:SF9">
    <property type="entry name" value="SENSOR PROTEIN CREC"/>
    <property type="match status" value="1"/>
</dbReference>
<feature type="transmembrane region" description="Helical" evidence="24">
    <location>
        <begin position="525"/>
        <end position="549"/>
    </location>
</feature>
<evidence type="ECO:0000256" key="15">
    <source>
        <dbReference type="ARBA" id="ARBA00022912"/>
    </source>
</evidence>
<keyword evidence="12" id="KW-0378">Hydrolase</keyword>
<evidence type="ECO:0000256" key="1">
    <source>
        <dbReference type="ARBA" id="ARBA00000085"/>
    </source>
</evidence>
<sequence length="858" mass="89717">MSSPLLDQVTSVKVKLGLLVAASVTVASVVAAIGAGGGVPFWLSVPVTVALALGVTQLLAVGMTSPLREMTAAARRMARGDYSGRVTATSSDEVGELARAFNRMAEELAAVDRQRRELVANVSHELRTPLAALCAVLENLVDGVAEPDPGTLRTALAQAERLAALAGDLLDLARVDAGKAPLSTTRVPVPELLERAVAEARVAGREVRYDVRVTPPGLTVAADPARLHQLVANLLDNASRHSPANGLVRITAHDTATGWRLEVADEGPGIPAPDRDHVFERFGTLSEADGGGGTGLGLAIARWVTDLHGGSIHVVEPDPGASGARIRVELPQEPRQHTDVPRSPQEPVMTNPVPTSAVPAHAATPSTEPEPAMDALFGRFWPDAGVPGNARAVLYSLGVGLLAGVVLPFRDLGLGTFAVLMAAGGVTLASSAHRRSPFTLACAALCALLAATVVVRDADWIVVLCLLAGGAVCVAGLVNGRTLPAFVLAGIAWPLAGLRGLPWLARSARATTGLGSSAAALRTAIWSLLGVVVFGLLFASADAVFAEWAGAVVPDLRLDSFVLRAFLTVAVGGVVLAATYLALNPPVVEPTAGPPRPVAHRYEWLAPVLLVDGVFLVFLAAQATVIFGGHDYLERTTGLTYAEYVHQGFGQLTVATALTLLVVWAAARKAPRATGADRVWLRGSLGLLCVLTLVVVVSALYRMHVYQEAYGFTRLRLLVDVFESWLGLLVLGVLAAGLPLRAAWLPRTALLSGAGLLLALAAVNPDAWIAQHNLDRYDATGKVDWSYLQGLSADAVPVLASLPDDVVGCALAGHEPGTDDWLELNLGRHRAETVMRGVSGVESGQSEKRCFEAGLLGR</sequence>
<keyword evidence="18" id="KW-0346">Stress response</keyword>
<dbReference type="Gene3D" id="3.30.565.10">
    <property type="entry name" value="Histidine kinase-like ATPase, C-terminal domain"/>
    <property type="match status" value="1"/>
</dbReference>
<feature type="transmembrane region" description="Helical" evidence="24">
    <location>
        <begin position="485"/>
        <end position="505"/>
    </location>
</feature>
<feature type="transmembrane region" description="Helical" evidence="24">
    <location>
        <begin position="437"/>
        <end position="454"/>
    </location>
</feature>
<feature type="compositionally biased region" description="Basic and acidic residues" evidence="23">
    <location>
        <begin position="330"/>
        <end position="340"/>
    </location>
</feature>
<evidence type="ECO:0000256" key="20">
    <source>
        <dbReference type="ARBA" id="ARBA00023211"/>
    </source>
</evidence>
<dbReference type="InterPro" id="IPR050980">
    <property type="entry name" value="2C_sensor_his_kinase"/>
</dbReference>
<evidence type="ECO:0000256" key="16">
    <source>
        <dbReference type="ARBA" id="ARBA00022989"/>
    </source>
</evidence>
<dbReference type="InterPro" id="IPR025291">
    <property type="entry name" value="DUF4153"/>
</dbReference>
<evidence type="ECO:0000256" key="22">
    <source>
        <dbReference type="ARBA" id="ARBA00041776"/>
    </source>
</evidence>
<comment type="cofactor">
    <cofactor evidence="2">
        <name>Mn(2+)</name>
        <dbReference type="ChEBI" id="CHEBI:29035"/>
    </cofactor>
</comment>
<comment type="subcellular location">
    <subcellularLocation>
        <location evidence="4">Cell membrane</location>
        <topology evidence="4">Multi-pass membrane protein</topology>
    </subcellularLocation>
</comment>
<evidence type="ECO:0000256" key="21">
    <source>
        <dbReference type="ARBA" id="ARBA00040454"/>
    </source>
</evidence>
<feature type="transmembrane region" description="Helical" evidence="24">
    <location>
        <begin position="679"/>
        <end position="703"/>
    </location>
</feature>
<keyword evidence="14" id="KW-0460">Magnesium</keyword>
<dbReference type="InterPro" id="IPR005467">
    <property type="entry name" value="His_kinase_dom"/>
</dbReference>
<evidence type="ECO:0000256" key="13">
    <source>
        <dbReference type="ARBA" id="ARBA00022840"/>
    </source>
</evidence>
<evidence type="ECO:0000256" key="7">
    <source>
        <dbReference type="ARBA" id="ARBA00022553"/>
    </source>
</evidence>
<dbReference type="PANTHER" id="PTHR44936">
    <property type="entry name" value="SENSOR PROTEIN CREC"/>
    <property type="match status" value="1"/>
</dbReference>
<feature type="transmembrane region" description="Helical" evidence="24">
    <location>
        <begin position="561"/>
        <end position="584"/>
    </location>
</feature>
<dbReference type="EC" id="2.7.13.3" evidence="5"/>
<feature type="transmembrane region" description="Helical" evidence="24">
    <location>
        <begin position="715"/>
        <end position="738"/>
    </location>
</feature>
<dbReference type="PROSITE" id="PS50109">
    <property type="entry name" value="HIS_KIN"/>
    <property type="match status" value="1"/>
</dbReference>
<dbReference type="InterPro" id="IPR003661">
    <property type="entry name" value="HisK_dim/P_dom"/>
</dbReference>
<dbReference type="SUPFAM" id="SSF158472">
    <property type="entry name" value="HAMP domain-like"/>
    <property type="match status" value="1"/>
</dbReference>
<evidence type="ECO:0000256" key="12">
    <source>
        <dbReference type="ARBA" id="ARBA00022801"/>
    </source>
</evidence>
<evidence type="ECO:0000256" key="18">
    <source>
        <dbReference type="ARBA" id="ARBA00023016"/>
    </source>
</evidence>
<feature type="transmembrane region" description="Helical" evidence="24">
    <location>
        <begin position="604"/>
        <end position="627"/>
    </location>
</feature>
<keyword evidence="15" id="KW-0904">Protein phosphatase</keyword>
<evidence type="ECO:0000256" key="19">
    <source>
        <dbReference type="ARBA" id="ARBA00023026"/>
    </source>
</evidence>
<dbReference type="InterPro" id="IPR036890">
    <property type="entry name" value="HATPase_C_sf"/>
</dbReference>
<dbReference type="Pfam" id="PF00512">
    <property type="entry name" value="HisKA"/>
    <property type="match status" value="1"/>
</dbReference>
<keyword evidence="11" id="KW-0418">Kinase</keyword>
<reference evidence="27 28" key="1">
    <citation type="journal article" date="2019" name="Int. J. Syst. Evol. Microbiol.">
        <title>The Global Catalogue of Microorganisms (GCM) 10K type strain sequencing project: providing services to taxonomists for standard genome sequencing and annotation.</title>
        <authorList>
            <consortium name="The Broad Institute Genomics Platform"/>
            <consortium name="The Broad Institute Genome Sequencing Center for Infectious Disease"/>
            <person name="Wu L."/>
            <person name="Ma J."/>
        </authorList>
    </citation>
    <scope>NUCLEOTIDE SEQUENCE [LARGE SCALE GENOMIC DNA]</scope>
    <source>
        <strain evidence="27 28">JCM 16022</strain>
    </source>
</reference>
<proteinExistence type="predicted"/>
<keyword evidence="19" id="KW-0843">Virulence</keyword>
<keyword evidence="24" id="KW-0472">Membrane</keyword>
<evidence type="ECO:0000313" key="27">
    <source>
        <dbReference type="EMBL" id="GAA2145364.1"/>
    </source>
</evidence>
<keyword evidence="28" id="KW-1185">Reference proteome</keyword>
<keyword evidence="20" id="KW-0464">Manganese</keyword>
<dbReference type="SMART" id="SM00387">
    <property type="entry name" value="HATPase_c"/>
    <property type="match status" value="1"/>
</dbReference>
<protein>
    <recommendedName>
        <fullName evidence="21">Signal transduction histidine-protein kinase/phosphatase MprB</fullName>
        <ecNumber evidence="5">2.7.13.3</ecNumber>
    </recommendedName>
    <alternativeName>
        <fullName evidence="22">Mycobacterial persistence regulator B</fullName>
    </alternativeName>
</protein>
<dbReference type="EMBL" id="BAAAQR010000005">
    <property type="protein sequence ID" value="GAA2145364.1"/>
    <property type="molecule type" value="Genomic_DNA"/>
</dbReference>
<dbReference type="RefSeq" id="WP_344150911.1">
    <property type="nucleotide sequence ID" value="NZ_BAAAQR010000005.1"/>
</dbReference>
<evidence type="ECO:0000256" key="10">
    <source>
        <dbReference type="ARBA" id="ARBA00022741"/>
    </source>
</evidence>
<dbReference type="Gene3D" id="6.10.340.10">
    <property type="match status" value="1"/>
</dbReference>
<keyword evidence="13" id="KW-0067">ATP-binding</keyword>
<feature type="domain" description="Histidine kinase" evidence="25">
    <location>
        <begin position="121"/>
        <end position="334"/>
    </location>
</feature>
<dbReference type="SMART" id="SM00388">
    <property type="entry name" value="HisKA"/>
    <property type="match status" value="1"/>
</dbReference>
<dbReference type="CDD" id="cd00075">
    <property type="entry name" value="HATPase"/>
    <property type="match status" value="1"/>
</dbReference>
<evidence type="ECO:0000256" key="23">
    <source>
        <dbReference type="SAM" id="MobiDB-lite"/>
    </source>
</evidence>
<dbReference type="InterPro" id="IPR004358">
    <property type="entry name" value="Sig_transdc_His_kin-like_C"/>
</dbReference>
<name>A0ABN2ZP96_9ACTN</name>
<evidence type="ECO:0000256" key="24">
    <source>
        <dbReference type="SAM" id="Phobius"/>
    </source>
</evidence>
<keyword evidence="10" id="KW-0547">Nucleotide-binding</keyword>
<dbReference type="Pfam" id="PF13687">
    <property type="entry name" value="DUF4153"/>
    <property type="match status" value="1"/>
</dbReference>
<dbReference type="Gene3D" id="1.10.287.130">
    <property type="match status" value="1"/>
</dbReference>
<dbReference type="CDD" id="cd00082">
    <property type="entry name" value="HisKA"/>
    <property type="match status" value="1"/>
</dbReference>
<evidence type="ECO:0000256" key="6">
    <source>
        <dbReference type="ARBA" id="ARBA00022475"/>
    </source>
</evidence>
<evidence type="ECO:0000256" key="3">
    <source>
        <dbReference type="ARBA" id="ARBA00001946"/>
    </source>
</evidence>
<dbReference type="SUPFAM" id="SSF55874">
    <property type="entry name" value="ATPase domain of HSP90 chaperone/DNA topoisomerase II/histidine kinase"/>
    <property type="match status" value="1"/>
</dbReference>
<dbReference type="InterPro" id="IPR036097">
    <property type="entry name" value="HisK_dim/P_sf"/>
</dbReference>
<dbReference type="SMART" id="SM00304">
    <property type="entry name" value="HAMP"/>
    <property type="match status" value="1"/>
</dbReference>
<feature type="region of interest" description="Disordered" evidence="23">
    <location>
        <begin position="330"/>
        <end position="369"/>
    </location>
</feature>
<dbReference type="InterPro" id="IPR003660">
    <property type="entry name" value="HAMP_dom"/>
</dbReference>
<keyword evidence="16 24" id="KW-1133">Transmembrane helix</keyword>
<organism evidence="27 28">
    <name type="scientific">Nocardioides koreensis</name>
    <dbReference type="NCBI Taxonomy" id="433651"/>
    <lineage>
        <taxon>Bacteria</taxon>
        <taxon>Bacillati</taxon>
        <taxon>Actinomycetota</taxon>
        <taxon>Actinomycetes</taxon>
        <taxon>Propionibacteriales</taxon>
        <taxon>Nocardioidaceae</taxon>
        <taxon>Nocardioides</taxon>
    </lineage>
</organism>
<keyword evidence="9 24" id="KW-0812">Transmembrane</keyword>
<feature type="domain" description="HAMP" evidence="26">
    <location>
        <begin position="61"/>
        <end position="113"/>
    </location>
</feature>
<keyword evidence="6" id="KW-1003">Cell membrane</keyword>
<dbReference type="InterPro" id="IPR003594">
    <property type="entry name" value="HATPase_dom"/>
</dbReference>
<evidence type="ECO:0000256" key="14">
    <source>
        <dbReference type="ARBA" id="ARBA00022842"/>
    </source>
</evidence>
<dbReference type="CDD" id="cd06225">
    <property type="entry name" value="HAMP"/>
    <property type="match status" value="1"/>
</dbReference>
<keyword evidence="8" id="KW-0808">Transferase</keyword>
<feature type="transmembrane region" description="Helical" evidence="24">
    <location>
        <begin position="460"/>
        <end position="478"/>
    </location>
</feature>
<evidence type="ECO:0000256" key="17">
    <source>
        <dbReference type="ARBA" id="ARBA00023012"/>
    </source>
</evidence>
<dbReference type="Pfam" id="PF02518">
    <property type="entry name" value="HATPase_c"/>
    <property type="match status" value="1"/>
</dbReference>
<evidence type="ECO:0000256" key="4">
    <source>
        <dbReference type="ARBA" id="ARBA00004651"/>
    </source>
</evidence>
<feature type="transmembrane region" description="Helical" evidence="24">
    <location>
        <begin position="648"/>
        <end position="667"/>
    </location>
</feature>
<comment type="cofactor">
    <cofactor evidence="3">
        <name>Mg(2+)</name>
        <dbReference type="ChEBI" id="CHEBI:18420"/>
    </cofactor>
</comment>
<comment type="caution">
    <text evidence="27">The sequence shown here is derived from an EMBL/GenBank/DDBJ whole genome shotgun (WGS) entry which is preliminary data.</text>
</comment>
<dbReference type="PROSITE" id="PS50885">
    <property type="entry name" value="HAMP"/>
    <property type="match status" value="1"/>
</dbReference>
<evidence type="ECO:0000256" key="9">
    <source>
        <dbReference type="ARBA" id="ARBA00022692"/>
    </source>
</evidence>
<evidence type="ECO:0000256" key="5">
    <source>
        <dbReference type="ARBA" id="ARBA00012438"/>
    </source>
</evidence>